<evidence type="ECO:0000313" key="5">
    <source>
        <dbReference type="Proteomes" id="UP000451234"/>
    </source>
</evidence>
<organism evidence="2 7">
    <name type="scientific">Bifidobacterium longum</name>
    <dbReference type="NCBI Taxonomy" id="216816"/>
    <lineage>
        <taxon>Bacteria</taxon>
        <taxon>Bacillati</taxon>
        <taxon>Actinomycetota</taxon>
        <taxon>Actinomycetes</taxon>
        <taxon>Bifidobacteriales</taxon>
        <taxon>Bifidobacteriaceae</taxon>
        <taxon>Bifidobacterium</taxon>
    </lineage>
</organism>
<evidence type="ECO:0000313" key="7">
    <source>
        <dbReference type="Proteomes" id="UP000467387"/>
    </source>
</evidence>
<gene>
    <name evidence="4" type="ORF">GBB65_04665</name>
    <name evidence="3" type="ORF">GBC43_06015</name>
    <name evidence="2" type="ORF">GBI87_04985</name>
</gene>
<evidence type="ECO:0000256" key="1">
    <source>
        <dbReference type="SAM" id="MobiDB-lite"/>
    </source>
</evidence>
<evidence type="ECO:0000313" key="4">
    <source>
        <dbReference type="EMBL" id="KAB7323158.1"/>
    </source>
</evidence>
<evidence type="ECO:0008006" key="8">
    <source>
        <dbReference type="Google" id="ProtNLM"/>
    </source>
</evidence>
<name>A0A6A2T8Q4_BIFLN</name>
<dbReference type="Proteomes" id="UP000460333">
    <property type="component" value="Unassembled WGS sequence"/>
</dbReference>
<dbReference type="Proteomes" id="UP000467387">
    <property type="component" value="Unassembled WGS sequence"/>
</dbReference>
<comment type="caution">
    <text evidence="2">The sequence shown here is derived from an EMBL/GenBank/DDBJ whole genome shotgun (WGS) entry which is preliminary data.</text>
</comment>
<dbReference type="EMBL" id="WDTJ01000006">
    <property type="protein sequence ID" value="KAB7235855.1"/>
    <property type="molecule type" value="Genomic_DNA"/>
</dbReference>
<evidence type="ECO:0000313" key="6">
    <source>
        <dbReference type="Proteomes" id="UP000460333"/>
    </source>
</evidence>
<proteinExistence type="predicted"/>
<dbReference type="Proteomes" id="UP000451234">
    <property type="component" value="Unassembled WGS sequence"/>
</dbReference>
<dbReference type="AlphaFoldDB" id="A0A6A2T8Q4"/>
<evidence type="ECO:0000313" key="3">
    <source>
        <dbReference type="EMBL" id="KAB7235855.1"/>
    </source>
</evidence>
<evidence type="ECO:0000313" key="2">
    <source>
        <dbReference type="EMBL" id="KAB7057140.1"/>
    </source>
</evidence>
<reference evidence="5 6" key="1">
    <citation type="journal article" date="2019" name="Nat. Med.">
        <title>A library of human gut bacterial isolates paired with longitudinal multiomics data enables mechanistic microbiome research.</title>
        <authorList>
            <person name="Poyet M."/>
            <person name="Groussin M."/>
            <person name="Gibbons S.M."/>
            <person name="Avila-Pacheco J."/>
            <person name="Jiang X."/>
            <person name="Kearney S.M."/>
            <person name="Perrotta A.R."/>
            <person name="Berdy B."/>
            <person name="Zhao S."/>
            <person name="Lieberman T.D."/>
            <person name="Swanson P.K."/>
            <person name="Smith M."/>
            <person name="Roesemann S."/>
            <person name="Alexander J.E."/>
            <person name="Rich S.A."/>
            <person name="Livny J."/>
            <person name="Vlamakis H."/>
            <person name="Clish C."/>
            <person name="Bullock K."/>
            <person name="Deik A."/>
            <person name="Scott J."/>
            <person name="Pierce K.A."/>
            <person name="Xavier R.J."/>
            <person name="Alm E.J."/>
        </authorList>
    </citation>
    <scope>NUCLEOTIDE SEQUENCE [LARGE SCALE GENOMIC DNA]</scope>
    <source>
        <strain evidence="3 6">BIOML-A118</strain>
        <strain evidence="2 7">BIOML-A210</strain>
        <strain evidence="4 5">BIOML-A75</strain>
    </source>
</reference>
<sequence length="141" mass="15052">MMAKTRTLGPGSLKIGASGSEQDFSADVINTALEPSTDTEDNDNFLDGHTEGGSQTETWALTGSIKEDFSMNGLQVWCLKNSGKTLPFEWVPNLEGSVKLTGNVVIASIQFGGDVKTKNSNDFSFVAIDVKAVDYTPSSHS</sequence>
<feature type="region of interest" description="Disordered" evidence="1">
    <location>
        <begin position="33"/>
        <end position="55"/>
    </location>
</feature>
<accession>A0A6A2T8Q4</accession>
<dbReference type="EMBL" id="WDRV01000004">
    <property type="protein sequence ID" value="KAB7323158.1"/>
    <property type="molecule type" value="Genomic_DNA"/>
</dbReference>
<dbReference type="EMBL" id="WDWU01000006">
    <property type="protein sequence ID" value="KAB7057140.1"/>
    <property type="molecule type" value="Genomic_DNA"/>
</dbReference>
<protein>
    <recommendedName>
        <fullName evidence="8">Phage tail protein</fullName>
    </recommendedName>
</protein>